<comment type="caution">
    <text evidence="7">The sequence shown here is derived from an EMBL/GenBank/DDBJ whole genome shotgun (WGS) entry which is preliminary data.</text>
</comment>
<protein>
    <submittedName>
        <fullName evidence="7">DNA-binding SARP family transcriptional activator</fullName>
    </submittedName>
</protein>
<dbReference type="InterPro" id="IPR005158">
    <property type="entry name" value="BTAD"/>
</dbReference>
<dbReference type="GO" id="GO:0003677">
    <property type="term" value="F:DNA binding"/>
    <property type="evidence" value="ECO:0007669"/>
    <property type="project" value="UniProtKB-UniRule"/>
</dbReference>
<dbReference type="InterPro" id="IPR011990">
    <property type="entry name" value="TPR-like_helical_dom_sf"/>
</dbReference>
<keyword evidence="8" id="KW-1185">Reference proteome</keyword>
<keyword evidence="4" id="KW-0804">Transcription</keyword>
<dbReference type="Gene3D" id="1.10.10.10">
    <property type="entry name" value="Winged helix-like DNA-binding domain superfamily/Winged helix DNA-binding domain"/>
    <property type="match status" value="1"/>
</dbReference>
<evidence type="ECO:0000313" key="7">
    <source>
        <dbReference type="EMBL" id="MBA8956003.1"/>
    </source>
</evidence>
<evidence type="ECO:0000256" key="5">
    <source>
        <dbReference type="PROSITE-ProRule" id="PRU01091"/>
    </source>
</evidence>
<dbReference type="CDD" id="cd15831">
    <property type="entry name" value="BTAD"/>
    <property type="match status" value="1"/>
</dbReference>
<dbReference type="InterPro" id="IPR001867">
    <property type="entry name" value="OmpR/PhoB-type_DNA-bd"/>
</dbReference>
<dbReference type="GO" id="GO:0006355">
    <property type="term" value="P:regulation of DNA-templated transcription"/>
    <property type="evidence" value="ECO:0007669"/>
    <property type="project" value="InterPro"/>
</dbReference>
<keyword evidence="2" id="KW-0805">Transcription regulation</keyword>
<dbReference type="Pfam" id="PF03704">
    <property type="entry name" value="BTAD"/>
    <property type="match status" value="1"/>
</dbReference>
<dbReference type="InterPro" id="IPR036388">
    <property type="entry name" value="WH-like_DNA-bd_sf"/>
</dbReference>
<feature type="domain" description="OmpR/PhoB-type" evidence="6">
    <location>
        <begin position="1"/>
        <end position="98"/>
    </location>
</feature>
<dbReference type="PANTHER" id="PTHR35807">
    <property type="entry name" value="TRANSCRIPTIONAL REGULATOR REDD-RELATED"/>
    <property type="match status" value="1"/>
</dbReference>
<evidence type="ECO:0000256" key="2">
    <source>
        <dbReference type="ARBA" id="ARBA00023015"/>
    </source>
</evidence>
<proteinExistence type="inferred from homology"/>
<dbReference type="PROSITE" id="PS51755">
    <property type="entry name" value="OMPR_PHOB"/>
    <property type="match status" value="1"/>
</dbReference>
<dbReference type="GO" id="GO:0000160">
    <property type="term" value="P:phosphorelay signal transduction system"/>
    <property type="evidence" value="ECO:0007669"/>
    <property type="project" value="InterPro"/>
</dbReference>
<keyword evidence="3 5" id="KW-0238">DNA-binding</keyword>
<gene>
    <name evidence="7" type="ORF">HNR61_007685</name>
</gene>
<dbReference type="AlphaFoldDB" id="A0A7W3LXA1"/>
<dbReference type="SMART" id="SM01043">
    <property type="entry name" value="BTAD"/>
    <property type="match status" value="1"/>
</dbReference>
<feature type="DNA-binding region" description="OmpR/PhoB-type" evidence="5">
    <location>
        <begin position="1"/>
        <end position="98"/>
    </location>
</feature>
<dbReference type="SUPFAM" id="SSF46894">
    <property type="entry name" value="C-terminal effector domain of the bipartite response regulators"/>
    <property type="match status" value="1"/>
</dbReference>
<dbReference type="PANTHER" id="PTHR35807:SF1">
    <property type="entry name" value="TRANSCRIPTIONAL REGULATOR REDD"/>
    <property type="match status" value="1"/>
</dbReference>
<organism evidence="7 8">
    <name type="scientific">Actinomadura namibiensis</name>
    <dbReference type="NCBI Taxonomy" id="182080"/>
    <lineage>
        <taxon>Bacteria</taxon>
        <taxon>Bacillati</taxon>
        <taxon>Actinomycetota</taxon>
        <taxon>Actinomycetes</taxon>
        <taxon>Streptosporangiales</taxon>
        <taxon>Thermomonosporaceae</taxon>
        <taxon>Actinomadura</taxon>
    </lineage>
</organism>
<sequence length="274" mass="30511">MQAVTFKVLGPFEAYFGDRRARLPKSGQRTLLATLVLNASQVVPVEEVFDHLWCDRQPDRPREALHSCVSRLRQWLDRQAPGAAGLLATSSGGYVMEIDPRHLDLPRFEDLTGTAAAARDRGDPAAQAAALGAALELWRGPALSNVPSESLHRGRALRLTEQYLRTVEWWAEVELALGRYERLVGELRTLTVRYPFRERFWWQLMLALYGSGRRVEALDAYGRISARLRDEFGVDPTLELRDLQVAILRDDRGVLPASGLGAVGGGWATGPRVA</sequence>
<dbReference type="SUPFAM" id="SSF48452">
    <property type="entry name" value="TPR-like"/>
    <property type="match status" value="1"/>
</dbReference>
<evidence type="ECO:0000256" key="4">
    <source>
        <dbReference type="ARBA" id="ARBA00023163"/>
    </source>
</evidence>
<dbReference type="EMBL" id="JACJIA010000014">
    <property type="protein sequence ID" value="MBA8956003.1"/>
    <property type="molecule type" value="Genomic_DNA"/>
</dbReference>
<evidence type="ECO:0000259" key="6">
    <source>
        <dbReference type="PROSITE" id="PS51755"/>
    </source>
</evidence>
<accession>A0A7W3LXA1</accession>
<comment type="similarity">
    <text evidence="1">Belongs to the AfsR/DnrI/RedD regulatory family.</text>
</comment>
<dbReference type="InterPro" id="IPR051677">
    <property type="entry name" value="AfsR-DnrI-RedD_regulator"/>
</dbReference>
<dbReference type="RefSeq" id="WP_182847959.1">
    <property type="nucleotide sequence ID" value="NZ_BAAALP010000080.1"/>
</dbReference>
<name>A0A7W3LXA1_ACTNM</name>
<evidence type="ECO:0000313" key="8">
    <source>
        <dbReference type="Proteomes" id="UP000572680"/>
    </source>
</evidence>
<evidence type="ECO:0000256" key="3">
    <source>
        <dbReference type="ARBA" id="ARBA00023125"/>
    </source>
</evidence>
<dbReference type="Gene3D" id="1.25.40.10">
    <property type="entry name" value="Tetratricopeptide repeat domain"/>
    <property type="match status" value="1"/>
</dbReference>
<dbReference type="Pfam" id="PF00486">
    <property type="entry name" value="Trans_reg_C"/>
    <property type="match status" value="1"/>
</dbReference>
<evidence type="ECO:0000256" key="1">
    <source>
        <dbReference type="ARBA" id="ARBA00005820"/>
    </source>
</evidence>
<reference evidence="7 8" key="1">
    <citation type="submission" date="2020-08" db="EMBL/GenBank/DDBJ databases">
        <title>Genomic Encyclopedia of Type Strains, Phase IV (KMG-IV): sequencing the most valuable type-strain genomes for metagenomic binning, comparative biology and taxonomic classification.</title>
        <authorList>
            <person name="Goeker M."/>
        </authorList>
    </citation>
    <scope>NUCLEOTIDE SEQUENCE [LARGE SCALE GENOMIC DNA]</scope>
    <source>
        <strain evidence="7 8">DSM 44197</strain>
    </source>
</reference>
<dbReference type="SMART" id="SM00862">
    <property type="entry name" value="Trans_reg_C"/>
    <property type="match status" value="1"/>
</dbReference>
<dbReference type="Proteomes" id="UP000572680">
    <property type="component" value="Unassembled WGS sequence"/>
</dbReference>
<dbReference type="InterPro" id="IPR016032">
    <property type="entry name" value="Sig_transdc_resp-reg_C-effctor"/>
</dbReference>